<evidence type="ECO:0000313" key="2">
    <source>
        <dbReference type="EMBL" id="PIS43046.1"/>
    </source>
</evidence>
<evidence type="ECO:0000313" key="3">
    <source>
        <dbReference type="Proteomes" id="UP000231542"/>
    </source>
</evidence>
<dbReference type="EMBL" id="PEXU01000004">
    <property type="protein sequence ID" value="PIS43046.1"/>
    <property type="molecule type" value="Genomic_DNA"/>
</dbReference>
<keyword evidence="1" id="KW-1133">Transmembrane helix</keyword>
<feature type="transmembrane region" description="Helical" evidence="1">
    <location>
        <begin position="16"/>
        <end position="34"/>
    </location>
</feature>
<keyword evidence="1" id="KW-0472">Membrane</keyword>
<name>A0A2H0YX80_9BACT</name>
<reference evidence="2 3" key="1">
    <citation type="submission" date="2017-09" db="EMBL/GenBank/DDBJ databases">
        <title>Depth-based differentiation of microbial function through sediment-hosted aquifers and enrichment of novel symbionts in the deep terrestrial subsurface.</title>
        <authorList>
            <person name="Probst A.J."/>
            <person name="Ladd B."/>
            <person name="Jarett J.K."/>
            <person name="Geller-Mcgrath D.E."/>
            <person name="Sieber C.M."/>
            <person name="Emerson J.B."/>
            <person name="Anantharaman K."/>
            <person name="Thomas B.C."/>
            <person name="Malmstrom R."/>
            <person name="Stieglmeier M."/>
            <person name="Klingl A."/>
            <person name="Woyke T."/>
            <person name="Ryan C.M."/>
            <person name="Banfield J.F."/>
        </authorList>
    </citation>
    <scope>NUCLEOTIDE SEQUENCE [LARGE SCALE GENOMIC DNA]</scope>
    <source>
        <strain evidence="2">CG08_land_8_20_14_0_20_40_16</strain>
    </source>
</reference>
<keyword evidence="1" id="KW-0812">Transmembrane</keyword>
<sequence>MELSNHISILKRGKRFIIVFTLLITLAAFLFSYLRPVAYSASISFAVKRINKVETIYYDDSYFGIQAADLFSQTVISWFLTPSVLLDIYDRAGIDPQIGSLERFVNRFKTKKYSAQNIVVRFTEKNEETAQTIARTIAEVMEEKAATLNQTADNKAVFEITGEKPVIVKNRTNIALITVIGFVVGLTTSIILVYLYRYFRPPTQSKVNIHSENIS</sequence>
<gene>
    <name evidence="2" type="ORF">COT24_00330</name>
</gene>
<dbReference type="AlphaFoldDB" id="A0A2H0YX80"/>
<accession>A0A2H0YX80</accession>
<protein>
    <submittedName>
        <fullName evidence="2">Uncharacterized protein</fullName>
    </submittedName>
</protein>
<comment type="caution">
    <text evidence="2">The sequence shown here is derived from an EMBL/GenBank/DDBJ whole genome shotgun (WGS) entry which is preliminary data.</text>
</comment>
<dbReference type="Proteomes" id="UP000231542">
    <property type="component" value="Unassembled WGS sequence"/>
</dbReference>
<proteinExistence type="predicted"/>
<feature type="transmembrane region" description="Helical" evidence="1">
    <location>
        <begin position="174"/>
        <end position="196"/>
    </location>
</feature>
<evidence type="ECO:0000256" key="1">
    <source>
        <dbReference type="SAM" id="Phobius"/>
    </source>
</evidence>
<organism evidence="2 3">
    <name type="scientific">Candidatus Kerfeldbacteria bacterium CG08_land_8_20_14_0_20_40_16</name>
    <dbReference type="NCBI Taxonomy" id="2014244"/>
    <lineage>
        <taxon>Bacteria</taxon>
        <taxon>Candidatus Kerfeldiibacteriota</taxon>
    </lineage>
</organism>